<dbReference type="InterPro" id="IPR013509">
    <property type="entry name" value="RNR_lsu_N"/>
</dbReference>
<dbReference type="InterPro" id="IPR008926">
    <property type="entry name" value="RNR_R1-su_N"/>
</dbReference>
<dbReference type="Pfam" id="PF00317">
    <property type="entry name" value="Ribonuc_red_lgN"/>
    <property type="match status" value="1"/>
</dbReference>
<reference evidence="2" key="1">
    <citation type="submission" date="2018-05" db="EMBL/GenBank/DDBJ databases">
        <authorList>
            <person name="Lanie J.A."/>
            <person name="Ng W.-L."/>
            <person name="Kazmierczak K.M."/>
            <person name="Andrzejewski T.M."/>
            <person name="Davidsen T.M."/>
            <person name="Wayne K.J."/>
            <person name="Tettelin H."/>
            <person name="Glass J.I."/>
            <person name="Rusch D."/>
            <person name="Podicherti R."/>
            <person name="Tsui H.-C.T."/>
            <person name="Winkler M.E."/>
        </authorList>
    </citation>
    <scope>NUCLEOTIDE SEQUENCE</scope>
</reference>
<sequence>MNKNLSLAIEEAVRNLPSNHEIQDLDKRPDLFSLSQETELFQNDRGITVKISRSKDSNLTNFGKATLSDRYLGLNESFQDLFARVASTYADNNLHGQRIYNYISDLWFMPATPILSNGGTKRGLPIS</sequence>
<dbReference type="SUPFAM" id="SSF48168">
    <property type="entry name" value="R1 subunit of ribonucleotide reductase, N-terminal domain"/>
    <property type="match status" value="1"/>
</dbReference>
<proteinExistence type="predicted"/>
<gene>
    <name evidence="2" type="ORF">METZ01_LOCUS368390</name>
</gene>
<evidence type="ECO:0000259" key="1">
    <source>
        <dbReference type="Pfam" id="PF00317"/>
    </source>
</evidence>
<accession>A0A382T0F3</accession>
<dbReference type="EMBL" id="UINC01132920">
    <property type="protein sequence ID" value="SVD15536.1"/>
    <property type="molecule type" value="Genomic_DNA"/>
</dbReference>
<dbReference type="GO" id="GO:0004748">
    <property type="term" value="F:ribonucleoside-diphosphate reductase activity, thioredoxin disulfide as acceptor"/>
    <property type="evidence" value="ECO:0007669"/>
    <property type="project" value="InterPro"/>
</dbReference>
<evidence type="ECO:0000313" key="2">
    <source>
        <dbReference type="EMBL" id="SVD15536.1"/>
    </source>
</evidence>
<feature type="domain" description="Ribonucleotide reductase large subunit N-terminal" evidence="1">
    <location>
        <begin position="58"/>
        <end position="123"/>
    </location>
</feature>
<dbReference type="GO" id="GO:0005524">
    <property type="term" value="F:ATP binding"/>
    <property type="evidence" value="ECO:0007669"/>
    <property type="project" value="InterPro"/>
</dbReference>
<dbReference type="AlphaFoldDB" id="A0A382T0F3"/>
<dbReference type="Gene3D" id="3.20.70.20">
    <property type="match status" value="1"/>
</dbReference>
<feature type="non-terminal residue" evidence="2">
    <location>
        <position position="127"/>
    </location>
</feature>
<name>A0A382T0F3_9ZZZZ</name>
<dbReference type="GO" id="GO:0009263">
    <property type="term" value="P:deoxyribonucleotide biosynthetic process"/>
    <property type="evidence" value="ECO:0007669"/>
    <property type="project" value="InterPro"/>
</dbReference>
<organism evidence="2">
    <name type="scientific">marine metagenome</name>
    <dbReference type="NCBI Taxonomy" id="408172"/>
    <lineage>
        <taxon>unclassified sequences</taxon>
        <taxon>metagenomes</taxon>
        <taxon>ecological metagenomes</taxon>
    </lineage>
</organism>
<protein>
    <recommendedName>
        <fullName evidence="1">Ribonucleotide reductase large subunit N-terminal domain-containing protein</fullName>
    </recommendedName>
</protein>